<dbReference type="PROSITE" id="PS00921">
    <property type="entry name" value="NITRIL_CHT_2"/>
    <property type="match status" value="1"/>
</dbReference>
<name>A0A225AGH1_TALAT</name>
<proteinExistence type="inferred from homology"/>
<protein>
    <recommendedName>
        <fullName evidence="4">nitrilase</fullName>
        <ecNumber evidence="4">3.5.5.1</ecNumber>
    </recommendedName>
</protein>
<gene>
    <name evidence="7" type="ORF">UA08_08685</name>
</gene>
<dbReference type="InterPro" id="IPR000132">
    <property type="entry name" value="Nitrilase/CN_hydratase_CS"/>
</dbReference>
<dbReference type="Pfam" id="PF00795">
    <property type="entry name" value="CN_hydrolase"/>
    <property type="match status" value="1"/>
</dbReference>
<dbReference type="GO" id="GO:0000257">
    <property type="term" value="F:nitrilase activity"/>
    <property type="evidence" value="ECO:0007669"/>
    <property type="project" value="UniProtKB-EC"/>
</dbReference>
<feature type="active site" description="Proton acceptor" evidence="5">
    <location>
        <position position="45"/>
    </location>
</feature>
<evidence type="ECO:0000313" key="7">
    <source>
        <dbReference type="EMBL" id="OKL56108.1"/>
    </source>
</evidence>
<dbReference type="PROSITE" id="PS00920">
    <property type="entry name" value="NITRIL_CHT_1"/>
    <property type="match status" value="1"/>
</dbReference>
<dbReference type="GO" id="GO:0016836">
    <property type="term" value="F:hydro-lyase activity"/>
    <property type="evidence" value="ECO:0007669"/>
    <property type="project" value="UniProtKB-ARBA"/>
</dbReference>
<dbReference type="STRING" id="1441469.A0A225AGH1"/>
<comment type="catalytic activity">
    <reaction evidence="3">
        <text>a nitrile + 2 H2O = a carboxylate + NH4(+)</text>
        <dbReference type="Rhea" id="RHEA:21724"/>
        <dbReference type="ChEBI" id="CHEBI:15377"/>
        <dbReference type="ChEBI" id="CHEBI:18379"/>
        <dbReference type="ChEBI" id="CHEBI:28938"/>
        <dbReference type="ChEBI" id="CHEBI:29067"/>
        <dbReference type="EC" id="3.5.5.1"/>
    </reaction>
</comment>
<evidence type="ECO:0000256" key="5">
    <source>
        <dbReference type="PROSITE-ProRule" id="PRU10139"/>
    </source>
</evidence>
<dbReference type="EC" id="3.5.5.1" evidence="4"/>
<organism evidence="7 8">
    <name type="scientific">Talaromyces atroroseus</name>
    <dbReference type="NCBI Taxonomy" id="1441469"/>
    <lineage>
        <taxon>Eukaryota</taxon>
        <taxon>Fungi</taxon>
        <taxon>Dikarya</taxon>
        <taxon>Ascomycota</taxon>
        <taxon>Pezizomycotina</taxon>
        <taxon>Eurotiomycetes</taxon>
        <taxon>Eurotiomycetidae</taxon>
        <taxon>Eurotiales</taxon>
        <taxon>Trichocomaceae</taxon>
        <taxon>Talaromyces</taxon>
        <taxon>Talaromyces sect. Trachyspermi</taxon>
    </lineage>
</organism>
<keyword evidence="8" id="KW-1185">Reference proteome</keyword>
<comment type="caution">
    <text evidence="7">The sequence shown here is derived from an EMBL/GenBank/DDBJ whole genome shotgun (WGS) entry which is preliminary data.</text>
</comment>
<dbReference type="PANTHER" id="PTHR46044:SF14">
    <property type="entry name" value="ARYLACETONITRILASE"/>
    <property type="match status" value="1"/>
</dbReference>
<feature type="domain" description="CN hydrolase" evidence="6">
    <location>
        <begin position="5"/>
        <end position="281"/>
    </location>
</feature>
<dbReference type="InterPro" id="IPR044149">
    <property type="entry name" value="Nitrilases_CHs"/>
</dbReference>
<sequence>MSKTVRVAAIQAEPVWNDLQGGVDKSIKLIQEASFNGANVVGFPEVFIPGYPWSIWAKSPTENGEFMNEYFNNSMELESPEMERIKNAVKDAGIFCVMAYSERFQGTLYISQTFINEEGQVVLHRRKIKPTHVERAYWGDGQGESLQTVVKSSFGNIGGLKCWEHTQTLLRYYEYTQNSDIHVASWPCIFLVEGLEKWPYHISTKCSQEFTRILAIEGGCFALIATQVVSKEHAAKIGIDGFRFARLPSGGFSMIFGPFGEELVEPLPADQEGILYADCDLSRKAEAKQNLDLVGHYSRPDMLSLRVNRYPSKPVFFAQDL</sequence>
<dbReference type="AlphaFoldDB" id="A0A225AGH1"/>
<evidence type="ECO:0000256" key="4">
    <source>
        <dbReference type="ARBA" id="ARBA00039045"/>
    </source>
</evidence>
<accession>A0A225AGH1</accession>
<dbReference type="Gene3D" id="3.60.110.10">
    <property type="entry name" value="Carbon-nitrogen hydrolase"/>
    <property type="match status" value="1"/>
</dbReference>
<reference evidence="7 8" key="1">
    <citation type="submission" date="2015-06" db="EMBL/GenBank/DDBJ databases">
        <title>Talaromyces atroroseus IBT 11181 draft genome.</title>
        <authorList>
            <person name="Rasmussen K.B."/>
            <person name="Rasmussen S."/>
            <person name="Petersen B."/>
            <person name="Sicheritz-Ponten T."/>
            <person name="Mortensen U.H."/>
            <person name="Thrane U."/>
        </authorList>
    </citation>
    <scope>NUCLEOTIDE SEQUENCE [LARGE SCALE GENOMIC DNA]</scope>
    <source>
        <strain evidence="7 8">IBT 11181</strain>
    </source>
</reference>
<dbReference type="GeneID" id="31008441"/>
<comment type="similarity">
    <text evidence="1">Belongs to the carbon-nitrogen hydrolase superfamily. Nitrilase family.</text>
</comment>
<dbReference type="RefSeq" id="XP_020116229.1">
    <property type="nucleotide sequence ID" value="XM_020263577.1"/>
</dbReference>
<dbReference type="OrthoDB" id="10250282at2759"/>
<dbReference type="InterPro" id="IPR036526">
    <property type="entry name" value="C-N_Hydrolase_sf"/>
</dbReference>
<dbReference type="EMBL" id="LFMY01000016">
    <property type="protein sequence ID" value="OKL56108.1"/>
    <property type="molecule type" value="Genomic_DNA"/>
</dbReference>
<keyword evidence="2" id="KW-0378">Hydrolase</keyword>
<dbReference type="Proteomes" id="UP000214365">
    <property type="component" value="Unassembled WGS sequence"/>
</dbReference>
<dbReference type="PROSITE" id="PS50263">
    <property type="entry name" value="CN_HYDROLASE"/>
    <property type="match status" value="1"/>
</dbReference>
<evidence type="ECO:0000256" key="2">
    <source>
        <dbReference type="ARBA" id="ARBA00022801"/>
    </source>
</evidence>
<dbReference type="SUPFAM" id="SSF56317">
    <property type="entry name" value="Carbon-nitrogen hydrolase"/>
    <property type="match status" value="1"/>
</dbReference>
<evidence type="ECO:0000313" key="8">
    <source>
        <dbReference type="Proteomes" id="UP000214365"/>
    </source>
</evidence>
<evidence type="ECO:0000256" key="1">
    <source>
        <dbReference type="ARBA" id="ARBA00008129"/>
    </source>
</evidence>
<dbReference type="PANTHER" id="PTHR46044">
    <property type="entry name" value="NITRILASE"/>
    <property type="match status" value="1"/>
</dbReference>
<evidence type="ECO:0000259" key="6">
    <source>
        <dbReference type="PROSITE" id="PS50263"/>
    </source>
</evidence>
<evidence type="ECO:0000256" key="3">
    <source>
        <dbReference type="ARBA" id="ARBA00036406"/>
    </source>
</evidence>
<dbReference type="CDD" id="cd07564">
    <property type="entry name" value="nitrilases_CHs"/>
    <property type="match status" value="1"/>
</dbReference>
<dbReference type="InterPro" id="IPR003010">
    <property type="entry name" value="C-N_Hydrolase"/>
</dbReference>